<sequence length="180" mass="20099">MDDVIFVDNFGPQGPYPLREPFYHEVELFYAEAKKTNAHEAMGVLIGKITGKAPASLDNLPLRVVRRGQAFLLHFINYEAKGSDAAEIEIPLDKQITSLNGQEAWESVPLREPSFAEFKAYYAELEAKDAATALLSLMSALSGVNRQALRKLPITKFREAEKYLVGFLRYFPDATNGKTA</sequence>
<dbReference type="Proteomes" id="UP000005050">
    <property type="component" value="Unassembled WGS sequence"/>
</dbReference>
<evidence type="ECO:0008006" key="5">
    <source>
        <dbReference type="Google" id="ProtNLM"/>
    </source>
</evidence>
<dbReference type="InterPro" id="IPR019289">
    <property type="entry name" value="Phage_tail_E/E"/>
</dbReference>
<dbReference type="KEGG" id="pstw:DSJ_26640"/>
<proteinExistence type="predicted"/>
<dbReference type="EMBL" id="AHIE01000047">
    <property type="protein sequence ID" value="EHT97745.1"/>
    <property type="molecule type" value="Genomic_DNA"/>
</dbReference>
<evidence type="ECO:0000313" key="3">
    <source>
        <dbReference type="Proteomes" id="UP000005050"/>
    </source>
</evidence>
<organism evidence="2 3">
    <name type="scientific">Pantoea stewartii subsp. stewartii DC283</name>
    <dbReference type="NCBI Taxonomy" id="660596"/>
    <lineage>
        <taxon>Bacteria</taxon>
        <taxon>Pseudomonadati</taxon>
        <taxon>Pseudomonadota</taxon>
        <taxon>Gammaproteobacteria</taxon>
        <taxon>Enterobacterales</taxon>
        <taxon>Erwiniaceae</taxon>
        <taxon>Pantoea</taxon>
    </lineage>
</organism>
<name>H3RLN2_PANSE</name>
<protein>
    <recommendedName>
        <fullName evidence="5">Phage protein</fullName>
    </recommendedName>
</protein>
<dbReference type="EMBL" id="CP017592">
    <property type="protein sequence ID" value="ARF52787.1"/>
    <property type="molecule type" value="Genomic_DNA"/>
</dbReference>
<reference evidence="2" key="2">
    <citation type="submission" date="2012-01" db="EMBL/GenBank/DDBJ databases">
        <authorList>
            <person name="Biehl B.S."/>
            <person name="Ding Y."/>
            <person name="Dugan-Rocha S.P."/>
            <person name="Gibbs R.A."/>
            <person name="Glasner J.D."/>
            <person name="Kovar C."/>
            <person name="Muzny D.M."/>
            <person name="Neeno-Eckwall E.C."/>
            <person name="Perna N.T."/>
            <person name="Qin X."/>
            <person name="von Bodman S.B."/>
            <person name="Weinstock G.M."/>
        </authorList>
    </citation>
    <scope>NUCLEOTIDE SEQUENCE</scope>
    <source>
        <strain evidence="2">DC283</strain>
    </source>
</reference>
<dbReference type="RefSeq" id="WP_006122413.1">
    <property type="nucleotide sequence ID" value="NZ_AHIE01000047.1"/>
</dbReference>
<dbReference type="PATRIC" id="fig|660596.6.peg.5374"/>
<reference evidence="1 4" key="3">
    <citation type="submission" date="2016-10" db="EMBL/GenBank/DDBJ databases">
        <title>Complete Genome Assembly of Pantoea stewartii subsp. stewartii DC283, a Corn Pathogen.</title>
        <authorList>
            <person name="Duong D.A."/>
            <person name="Stevens A.M."/>
            <person name="Jensen R.V."/>
        </authorList>
    </citation>
    <scope>NUCLEOTIDE SEQUENCE [LARGE SCALE GENOMIC DNA]</scope>
    <source>
        <strain evidence="1 4">DC283</strain>
        <plasmid evidence="1 4">ppDSJ01</plasmid>
    </source>
</reference>
<evidence type="ECO:0000313" key="4">
    <source>
        <dbReference type="Proteomes" id="UP000192380"/>
    </source>
</evidence>
<dbReference type="OrthoDB" id="6477055at2"/>
<gene>
    <name evidence="2" type="ORF">CKS_5607</name>
    <name evidence="1" type="ORF">DSJ_26640</name>
</gene>
<geneLocation type="plasmid" evidence="1 4">
    <name>ppDSJ01</name>
</geneLocation>
<evidence type="ECO:0000313" key="1">
    <source>
        <dbReference type="EMBL" id="ARF52787.1"/>
    </source>
</evidence>
<reference evidence="2 3" key="1">
    <citation type="journal article" date="2012" name="Mol. Microbiol.">
        <title>The genetic and structural basis of two distinct terminal side branch residues in stewartan and amylovoran exopolysaccharides and their potential role in host adaptation.</title>
        <authorList>
            <person name="Wang X."/>
            <person name="Yang F."/>
            <person name="von Bodman S.B."/>
        </authorList>
    </citation>
    <scope>NUCLEOTIDE SEQUENCE [LARGE SCALE GENOMIC DNA]</scope>
    <source>
        <strain evidence="2 3">DC283</strain>
    </source>
</reference>
<dbReference type="Proteomes" id="UP000192380">
    <property type="component" value="Plasmid ppDSJ01"/>
</dbReference>
<dbReference type="AlphaFoldDB" id="H3RLN2"/>
<dbReference type="Pfam" id="PF10109">
    <property type="entry name" value="Phage_TAC_7"/>
    <property type="match status" value="1"/>
</dbReference>
<accession>H3RLN2</accession>
<keyword evidence="4" id="KW-1185">Reference proteome</keyword>
<evidence type="ECO:0000313" key="2">
    <source>
        <dbReference type="EMBL" id="EHT97745.1"/>
    </source>
</evidence>
<keyword evidence="1" id="KW-0614">Plasmid</keyword>